<dbReference type="AlphaFoldDB" id="A0A9Q7WHS5"/>
<evidence type="ECO:0000313" key="3">
    <source>
        <dbReference type="Proteomes" id="UP000185183"/>
    </source>
</evidence>
<evidence type="ECO:0000259" key="1">
    <source>
        <dbReference type="Pfam" id="PF09995"/>
    </source>
</evidence>
<comment type="caution">
    <text evidence="2">The sequence shown here is derived from an EMBL/GenBank/DDBJ whole genome shotgun (WGS) entry which is preliminary data.</text>
</comment>
<dbReference type="EMBL" id="FSFA01000001">
    <property type="protein sequence ID" value="SHW98368.1"/>
    <property type="molecule type" value="Genomic_DNA"/>
</dbReference>
<organism evidence="2 3">
    <name type="scientific">Mycobacteroides abscessus subsp. bolletii</name>
    <dbReference type="NCBI Taxonomy" id="319705"/>
    <lineage>
        <taxon>Bacteria</taxon>
        <taxon>Bacillati</taxon>
        <taxon>Actinomycetota</taxon>
        <taxon>Actinomycetes</taxon>
        <taxon>Mycobacteriales</taxon>
        <taxon>Mycobacteriaceae</taxon>
        <taxon>Mycobacteroides</taxon>
        <taxon>Mycobacteroides abscessus</taxon>
    </lineage>
</organism>
<dbReference type="PANTHER" id="PTHR36151:SF3">
    <property type="entry name" value="ER-BOUND OXYGENASE MPAB_MPAB'_RUBBER OXYGENASE CATALYTIC DOMAIN-CONTAINING PROTEIN"/>
    <property type="match status" value="1"/>
</dbReference>
<proteinExistence type="predicted"/>
<dbReference type="InterPro" id="IPR018713">
    <property type="entry name" value="MPAB/Lcp_cat_dom"/>
</dbReference>
<name>A0A9Q7WHS5_9MYCO</name>
<reference evidence="2 3" key="1">
    <citation type="submission" date="2016-11" db="EMBL/GenBank/DDBJ databases">
        <authorList>
            <consortium name="Pathogen Informatics"/>
        </authorList>
    </citation>
    <scope>NUCLEOTIDE SEQUENCE [LARGE SCALE GENOMIC DNA]</scope>
    <source>
        <strain evidence="2 3">968</strain>
    </source>
</reference>
<dbReference type="PANTHER" id="PTHR36151">
    <property type="entry name" value="BLR2777 PROTEIN"/>
    <property type="match status" value="1"/>
</dbReference>
<feature type="domain" description="ER-bound oxygenase mpaB/mpaB'/Rubber oxygenase catalytic" evidence="1">
    <location>
        <begin position="61"/>
        <end position="308"/>
    </location>
</feature>
<evidence type="ECO:0000313" key="2">
    <source>
        <dbReference type="EMBL" id="SHW98368.1"/>
    </source>
</evidence>
<dbReference type="Pfam" id="PF09995">
    <property type="entry name" value="MPAB_Lcp_cat"/>
    <property type="match status" value="1"/>
</dbReference>
<dbReference type="GO" id="GO:0016491">
    <property type="term" value="F:oxidoreductase activity"/>
    <property type="evidence" value="ECO:0007669"/>
    <property type="project" value="InterPro"/>
</dbReference>
<dbReference type="Proteomes" id="UP000185183">
    <property type="component" value="Unassembled WGS sequence"/>
</dbReference>
<gene>
    <name evidence="2" type="ORF">SAMEA2275694_01128</name>
</gene>
<accession>A0A9Q7WHS5</accession>
<sequence>MTTTSDNVETGVADPDLVVQDQTVGKNVYYAGSRIPDLPSDDSLRPNQRAQHVVPPNSLLWKYMADPFVVGAAGQRAAILENLWPQLGQGVSDHSVIVSGHNGGFDKIIQRGRSTAKTIPMVVFSTPEEARKYGVQVRNFHKSIKGDMPNGRKYHAINAETYYWAHVTFFEAIYRASDLGVLERPLSREEKAQIFEESKEWFSLYGVDDRAQPQTYDEFESYLKDVFDNRLVNSKLAQYTVGFARKTLPLNAFPEKYRPLARPLLPLLRTPLRWLTVPVLEPQIRDLLGLDWSEKEERWFRRYIKSLRFIRLAMMRLRAPLRFRYMPYAIDAFQREGINPDEITLESARAALAAHRAARQAS</sequence>
<protein>
    <submittedName>
        <fullName evidence="2">Uncharacterized protein conserved in bacteria</fullName>
    </submittedName>
</protein>
<dbReference type="RefSeq" id="WP_074252218.1">
    <property type="nucleotide sequence ID" value="NZ_CP065265.1"/>
</dbReference>